<evidence type="ECO:0000256" key="6">
    <source>
        <dbReference type="ARBA" id="ARBA00022989"/>
    </source>
</evidence>
<accession>A0A4E0S0U2</accession>
<keyword evidence="3 10" id="KW-0716">Sensory transduction</keyword>
<dbReference type="PANTHER" id="PTHR21137">
    <property type="entry name" value="ODORANT RECEPTOR"/>
    <property type="match status" value="1"/>
</dbReference>
<dbReference type="OrthoDB" id="6597368at2759"/>
<dbReference type="GO" id="GO:0005549">
    <property type="term" value="F:odorant binding"/>
    <property type="evidence" value="ECO:0007669"/>
    <property type="project" value="InterPro"/>
</dbReference>
<evidence type="ECO:0000256" key="8">
    <source>
        <dbReference type="ARBA" id="ARBA00023170"/>
    </source>
</evidence>
<evidence type="ECO:0000313" key="12">
    <source>
        <dbReference type="Proteomes" id="UP000297026"/>
    </source>
</evidence>
<feature type="transmembrane region" description="Helical" evidence="10">
    <location>
        <begin position="34"/>
        <end position="59"/>
    </location>
</feature>
<keyword evidence="9 10" id="KW-0807">Transducer</keyword>
<dbReference type="GO" id="GO:0004984">
    <property type="term" value="F:olfactory receptor activity"/>
    <property type="evidence" value="ECO:0007669"/>
    <property type="project" value="InterPro"/>
</dbReference>
<reference evidence="11" key="1">
    <citation type="submission" date="2019-02" db="EMBL/GenBank/DDBJ databases">
        <title>Genome of the parasitoid wasp Diachasma alloeum, an emerging model for ecological speciation and transitions to asexual reproduction.</title>
        <authorList>
            <person name="Robertson H.M."/>
            <person name="Walden K.K."/>
            <person name="Tvedte E.S."/>
            <person name="Hood G.R."/>
            <person name="Feder J.L."/>
            <person name="Forbes A.A."/>
            <person name="Logsdon J.M."/>
            <person name="Mcelroy K.E."/>
        </authorList>
    </citation>
    <scope>NUCLEOTIDE SEQUENCE [LARGE SCALE GENOMIC DNA]</scope>
    <source>
        <strain evidence="11">Michigan</strain>
    </source>
</reference>
<evidence type="ECO:0000256" key="9">
    <source>
        <dbReference type="ARBA" id="ARBA00023224"/>
    </source>
</evidence>
<dbReference type="EMBL" id="ML158563">
    <property type="protein sequence ID" value="THK32870.1"/>
    <property type="molecule type" value="Genomic_DNA"/>
</dbReference>
<dbReference type="Proteomes" id="UP000297026">
    <property type="component" value="Unassembled WGS sequence"/>
</dbReference>
<evidence type="ECO:0000256" key="4">
    <source>
        <dbReference type="ARBA" id="ARBA00022692"/>
    </source>
</evidence>
<feature type="transmembrane region" description="Helical" evidence="10">
    <location>
        <begin position="262"/>
        <end position="286"/>
    </location>
</feature>
<evidence type="ECO:0000256" key="3">
    <source>
        <dbReference type="ARBA" id="ARBA00022606"/>
    </source>
</evidence>
<dbReference type="InterPro" id="IPR004117">
    <property type="entry name" value="7tm6_olfct_rcpt"/>
</dbReference>
<comment type="subcellular location">
    <subcellularLocation>
        <location evidence="1 10">Cell membrane</location>
        <topology evidence="1 10">Multi-pass membrane protein</topology>
    </subcellularLocation>
</comment>
<evidence type="ECO:0000256" key="5">
    <source>
        <dbReference type="ARBA" id="ARBA00022725"/>
    </source>
</evidence>
<keyword evidence="4 10" id="KW-0812">Transmembrane</keyword>
<name>A0A4E0S0U2_9HYME</name>
<comment type="caution">
    <text evidence="10">Lacks conserved residue(s) required for the propagation of feature annotation.</text>
</comment>
<keyword evidence="12" id="KW-1185">Reference proteome</keyword>
<evidence type="ECO:0000256" key="10">
    <source>
        <dbReference type="RuleBase" id="RU351113"/>
    </source>
</evidence>
<sequence length="386" mass="45443">MSKFFHKETFPLLKYMGFWKPQELSKWKSILYDIYSTIIVTLIMSSGLAQFLGICFLSHTNLRVFMQNIFIGLTTMSICLKVVNWFYSLSKIINILEMLKQHPFECQTREEYLIYHRLSSKNRRISITSLTYCMMSVAYYFIDQIVTIRPQRTLPLSAWLPYDYSNSSKWWFSSSYLALVQYLMAVFNEVYNVFFFELMMQSVAQVKILKNRLHVMMTTLVKAHSTKNHLTKNDLLMERELYHKCVQYHIAILRLTRDINSIFAPIMMVQYLITSITLPSTVYLISKTMICSRDFLKLGAYAAFLLQQMLILCYAGHRTYLEFDSIGDVLYTSDWIALRESSKQSMKLMLVSAQKPFVFDCFGMLKLDMEAFKNALMLAYSIYNIF</sequence>
<keyword evidence="7 10" id="KW-0472">Membrane</keyword>
<evidence type="ECO:0000256" key="2">
    <source>
        <dbReference type="ARBA" id="ARBA00022475"/>
    </source>
</evidence>
<organism evidence="11 12">
    <name type="scientific">Diachasma alloeum</name>
    <dbReference type="NCBI Taxonomy" id="454923"/>
    <lineage>
        <taxon>Eukaryota</taxon>
        <taxon>Metazoa</taxon>
        <taxon>Ecdysozoa</taxon>
        <taxon>Arthropoda</taxon>
        <taxon>Hexapoda</taxon>
        <taxon>Insecta</taxon>
        <taxon>Pterygota</taxon>
        <taxon>Neoptera</taxon>
        <taxon>Endopterygota</taxon>
        <taxon>Hymenoptera</taxon>
        <taxon>Apocrita</taxon>
        <taxon>Ichneumonoidea</taxon>
        <taxon>Braconidae</taxon>
        <taxon>Opiinae</taxon>
        <taxon>Diachasma</taxon>
    </lineage>
</organism>
<dbReference type="GO" id="GO:0007165">
    <property type="term" value="P:signal transduction"/>
    <property type="evidence" value="ECO:0007669"/>
    <property type="project" value="UniProtKB-KW"/>
</dbReference>
<keyword evidence="6 10" id="KW-1133">Transmembrane helix</keyword>
<evidence type="ECO:0000256" key="7">
    <source>
        <dbReference type="ARBA" id="ARBA00023136"/>
    </source>
</evidence>
<dbReference type="PANTHER" id="PTHR21137:SF35">
    <property type="entry name" value="ODORANT RECEPTOR 19A-RELATED"/>
    <property type="match status" value="1"/>
</dbReference>
<feature type="transmembrane region" description="Helical" evidence="10">
    <location>
        <begin position="170"/>
        <end position="191"/>
    </location>
</feature>
<feature type="transmembrane region" description="Helical" evidence="10">
    <location>
        <begin position="65"/>
        <end position="87"/>
    </location>
</feature>
<keyword evidence="8 10" id="KW-0675">Receptor</keyword>
<evidence type="ECO:0000313" key="11">
    <source>
        <dbReference type="EMBL" id="THK32870.1"/>
    </source>
</evidence>
<dbReference type="GO" id="GO:0005886">
    <property type="term" value="C:plasma membrane"/>
    <property type="evidence" value="ECO:0007669"/>
    <property type="project" value="UniProtKB-SubCell"/>
</dbReference>
<gene>
    <name evidence="11" type="primary">Or106</name>
    <name evidence="11" type="ORF">DALL_DALL000036</name>
</gene>
<keyword evidence="5 10" id="KW-0552">Olfaction</keyword>
<comment type="similarity">
    <text evidence="10">Belongs to the insect chemoreceptor superfamily. Heteromeric odorant receptor channel (TC 1.A.69) family.</text>
</comment>
<dbReference type="Pfam" id="PF02949">
    <property type="entry name" value="7tm_6"/>
    <property type="match status" value="1"/>
</dbReference>
<feature type="transmembrane region" description="Helical" evidence="10">
    <location>
        <begin position="298"/>
        <end position="316"/>
    </location>
</feature>
<proteinExistence type="inferred from homology"/>
<protein>
    <recommendedName>
        <fullName evidence="10">Odorant receptor</fullName>
    </recommendedName>
</protein>
<dbReference type="AlphaFoldDB" id="A0A4E0S0U2"/>
<feature type="transmembrane region" description="Helical" evidence="10">
    <location>
        <begin position="125"/>
        <end position="142"/>
    </location>
</feature>
<keyword evidence="2" id="KW-1003">Cell membrane</keyword>
<evidence type="ECO:0000256" key="1">
    <source>
        <dbReference type="ARBA" id="ARBA00004651"/>
    </source>
</evidence>